<reference evidence="4" key="1">
    <citation type="submission" date="2021-06" db="EMBL/GenBank/DDBJ databases">
        <title>Sequencing of actinobacteria type strains.</title>
        <authorList>
            <person name="Nguyen G.-S."/>
            <person name="Wentzel A."/>
        </authorList>
    </citation>
    <scope>NUCLEOTIDE SEQUENCE</scope>
    <source>
        <strain evidence="4">P38-E01</strain>
    </source>
</reference>
<evidence type="ECO:0000313" key="5">
    <source>
        <dbReference type="Proteomes" id="UP000694501"/>
    </source>
</evidence>
<keyword evidence="2" id="KW-0812">Transmembrane</keyword>
<feature type="transmembrane region" description="Helical" evidence="2">
    <location>
        <begin position="414"/>
        <end position="439"/>
    </location>
</feature>
<dbReference type="Proteomes" id="UP000694501">
    <property type="component" value="Unassembled WGS sequence"/>
</dbReference>
<feature type="signal peptide" evidence="3">
    <location>
        <begin position="1"/>
        <end position="38"/>
    </location>
</feature>
<feature type="chain" id="PRO_5036978729" description="Secreted protein" evidence="3">
    <location>
        <begin position="39"/>
        <end position="465"/>
    </location>
</feature>
<proteinExistence type="predicted"/>
<dbReference type="RefSeq" id="WP_211041726.1">
    <property type="nucleotide sequence ID" value="NZ_JAELVF020000001.1"/>
</dbReference>
<feature type="region of interest" description="Disordered" evidence="1">
    <location>
        <begin position="36"/>
        <end position="85"/>
    </location>
</feature>
<keyword evidence="2" id="KW-0472">Membrane</keyword>
<name>A0A949N1H2_9ACTN</name>
<evidence type="ECO:0000256" key="2">
    <source>
        <dbReference type="SAM" id="Phobius"/>
    </source>
</evidence>
<dbReference type="AlphaFoldDB" id="A0A949N1H2"/>
<evidence type="ECO:0008006" key="6">
    <source>
        <dbReference type="Google" id="ProtNLM"/>
    </source>
</evidence>
<organism evidence="4 5">
    <name type="scientific">Streptomyces tardus</name>
    <dbReference type="NCBI Taxonomy" id="2780544"/>
    <lineage>
        <taxon>Bacteria</taxon>
        <taxon>Bacillati</taxon>
        <taxon>Actinomycetota</taxon>
        <taxon>Actinomycetes</taxon>
        <taxon>Kitasatosporales</taxon>
        <taxon>Streptomycetaceae</taxon>
        <taxon>Streptomyces</taxon>
    </lineage>
</organism>
<evidence type="ECO:0000256" key="3">
    <source>
        <dbReference type="SAM" id="SignalP"/>
    </source>
</evidence>
<sequence>MKTRSGARTGRPRANLSVAALAALCTAAVALPATTARAADEQGGSAAEPAAYTVAEDAREVEGTEGSTDAPELTDTGYYKDSLGPGETKHYRVDLDSEQTAHLSALAHPAAGIKLGDHDSLEVELAGTDGTSCSSDDASFRGDTTPYPVVAYASRRVGGDSDECQKADQYLFAVTRSDESGSDPGDWPIEIRYALEPGLKGSRPAVPPKGSWSSEPPAPPSGQAKEVRGGTGMSTARPVGAGVWRDRVLPGETRYYRVPVDFGQQLFARVELPNAPKAGEESSRETAYKGFALHAYTSAGCAVVHDNFESYDGGQSAASLGLRPIDYGNRYDREGRALSTAGFYTLAVTMSADLQQYFPEDGAAVTLRVNLRGAPEEAPDYDGDARAAGFAVTDEDRDAARDGLSADEAAGSGAMLVVGIVGIGSGVALVLGLGAWAALARRRTPAAGAGAGAGVGGGGPVGPPQ</sequence>
<keyword evidence="2" id="KW-1133">Transmembrane helix</keyword>
<feature type="region of interest" description="Disordered" evidence="1">
    <location>
        <begin position="199"/>
        <end position="238"/>
    </location>
</feature>
<comment type="caution">
    <text evidence="4">The sequence shown here is derived from an EMBL/GenBank/DDBJ whole genome shotgun (WGS) entry which is preliminary data.</text>
</comment>
<keyword evidence="3" id="KW-0732">Signal</keyword>
<protein>
    <recommendedName>
        <fullName evidence="6">Secreted protein</fullName>
    </recommendedName>
</protein>
<keyword evidence="5" id="KW-1185">Reference proteome</keyword>
<gene>
    <name evidence="4" type="ORF">JGS22_009330</name>
</gene>
<evidence type="ECO:0000256" key="1">
    <source>
        <dbReference type="SAM" id="MobiDB-lite"/>
    </source>
</evidence>
<accession>A0A949N1H2</accession>
<evidence type="ECO:0000313" key="4">
    <source>
        <dbReference type="EMBL" id="MBU7597815.1"/>
    </source>
</evidence>
<dbReference type="EMBL" id="JAELVF020000001">
    <property type="protein sequence ID" value="MBU7597815.1"/>
    <property type="molecule type" value="Genomic_DNA"/>
</dbReference>